<comment type="caution">
    <text evidence="15">The sequence shown here is derived from an EMBL/GenBank/DDBJ whole genome shotgun (WGS) entry which is preliminary data.</text>
</comment>
<dbReference type="GO" id="GO:0019829">
    <property type="term" value="F:ATPase-coupled monoatomic cation transmembrane transporter activity"/>
    <property type="evidence" value="ECO:0007669"/>
    <property type="project" value="InterPro"/>
</dbReference>
<dbReference type="PRINTS" id="PR00941">
    <property type="entry name" value="CDATPASE"/>
</dbReference>
<keyword evidence="3" id="KW-0813">Transport</keyword>
<dbReference type="InterPro" id="IPR018303">
    <property type="entry name" value="ATPase_P-typ_P_site"/>
</dbReference>
<evidence type="ECO:0000256" key="13">
    <source>
        <dbReference type="SAM" id="Phobius"/>
    </source>
</evidence>
<dbReference type="SFLD" id="SFLDS00003">
    <property type="entry name" value="Haloacid_Dehalogenase"/>
    <property type="match status" value="1"/>
</dbReference>
<organism evidence="15 16">
    <name type="scientific">Natronomonas salsuginis</name>
    <dbReference type="NCBI Taxonomy" id="2217661"/>
    <lineage>
        <taxon>Archaea</taxon>
        <taxon>Methanobacteriati</taxon>
        <taxon>Methanobacteriota</taxon>
        <taxon>Stenosarchaea group</taxon>
        <taxon>Halobacteria</taxon>
        <taxon>Halobacteriales</taxon>
        <taxon>Natronomonadaceae</taxon>
        <taxon>Natronomonas</taxon>
    </lineage>
</organism>
<dbReference type="FunFam" id="3.40.50.1000:FF:000020">
    <property type="entry name" value="Probable cation-transporting P-type ATPase"/>
    <property type="match status" value="1"/>
</dbReference>
<evidence type="ECO:0000259" key="14">
    <source>
        <dbReference type="Pfam" id="PF00122"/>
    </source>
</evidence>
<keyword evidence="4" id="KW-1003">Cell membrane</keyword>
<dbReference type="InterPro" id="IPR051014">
    <property type="entry name" value="Cation_Transport_ATPase_IB"/>
</dbReference>
<keyword evidence="7" id="KW-0547">Nucleotide-binding</keyword>
<evidence type="ECO:0000256" key="6">
    <source>
        <dbReference type="ARBA" id="ARBA00022723"/>
    </source>
</evidence>
<comment type="similarity">
    <text evidence="2">Belongs to the cation transport ATPase (P-type) (TC 3.A.3) family. Type IB subfamily.</text>
</comment>
<evidence type="ECO:0000313" key="16">
    <source>
        <dbReference type="Proteomes" id="UP000308037"/>
    </source>
</evidence>
<accession>A0A4U5JA81</accession>
<feature type="transmembrane region" description="Helical" evidence="13">
    <location>
        <begin position="589"/>
        <end position="616"/>
    </location>
</feature>
<feature type="transmembrane region" description="Helical" evidence="13">
    <location>
        <begin position="277"/>
        <end position="301"/>
    </location>
</feature>
<dbReference type="InterPro" id="IPR023298">
    <property type="entry name" value="ATPase_P-typ_TM_dom_sf"/>
</dbReference>
<dbReference type="Pfam" id="PF00702">
    <property type="entry name" value="Hydrolase"/>
    <property type="match status" value="1"/>
</dbReference>
<keyword evidence="9" id="KW-1278">Translocase</keyword>
<evidence type="ECO:0000256" key="2">
    <source>
        <dbReference type="ARBA" id="ARBA00006024"/>
    </source>
</evidence>
<evidence type="ECO:0000256" key="8">
    <source>
        <dbReference type="ARBA" id="ARBA00022840"/>
    </source>
</evidence>
<dbReference type="Gene3D" id="3.40.1110.10">
    <property type="entry name" value="Calcium-transporting ATPase, cytoplasmic domain N"/>
    <property type="match status" value="1"/>
</dbReference>
<dbReference type="FunFam" id="2.70.150.10:FF:000002">
    <property type="entry name" value="Copper-transporting ATPase 1, putative"/>
    <property type="match status" value="1"/>
</dbReference>
<dbReference type="InterPro" id="IPR008250">
    <property type="entry name" value="ATPase_P-typ_transduc_dom_A_sf"/>
</dbReference>
<comment type="subcellular location">
    <subcellularLocation>
        <location evidence="1">Cell membrane</location>
        <topology evidence="1">Multi-pass membrane protein</topology>
    </subcellularLocation>
</comment>
<dbReference type="SFLD" id="SFLDF00027">
    <property type="entry name" value="p-type_atpase"/>
    <property type="match status" value="1"/>
</dbReference>
<evidence type="ECO:0000256" key="1">
    <source>
        <dbReference type="ARBA" id="ARBA00004651"/>
    </source>
</evidence>
<dbReference type="GO" id="GO:0016887">
    <property type="term" value="F:ATP hydrolysis activity"/>
    <property type="evidence" value="ECO:0007669"/>
    <property type="project" value="InterPro"/>
</dbReference>
<dbReference type="NCBIfam" id="TIGR01525">
    <property type="entry name" value="ATPase-IB_hvy"/>
    <property type="match status" value="1"/>
</dbReference>
<dbReference type="InterPro" id="IPR036412">
    <property type="entry name" value="HAD-like_sf"/>
</dbReference>
<keyword evidence="5 13" id="KW-0812">Transmembrane</keyword>
<protein>
    <submittedName>
        <fullName evidence="15">Heavy metal translocating P-type ATPase</fullName>
    </submittedName>
</protein>
<keyword evidence="6" id="KW-0479">Metal-binding</keyword>
<dbReference type="Pfam" id="PF00122">
    <property type="entry name" value="E1-E2_ATPase"/>
    <property type="match status" value="1"/>
</dbReference>
<keyword evidence="16" id="KW-1185">Reference proteome</keyword>
<dbReference type="InterPro" id="IPR059000">
    <property type="entry name" value="ATPase_P-type_domA"/>
</dbReference>
<dbReference type="GO" id="GO:0046872">
    <property type="term" value="F:metal ion binding"/>
    <property type="evidence" value="ECO:0007669"/>
    <property type="project" value="UniProtKB-KW"/>
</dbReference>
<name>A0A4U5JA81_9EURY</name>
<dbReference type="SUPFAM" id="SSF81665">
    <property type="entry name" value="Calcium ATPase, transmembrane domain M"/>
    <property type="match status" value="1"/>
</dbReference>
<evidence type="ECO:0000256" key="5">
    <source>
        <dbReference type="ARBA" id="ARBA00022692"/>
    </source>
</evidence>
<dbReference type="PANTHER" id="PTHR48085">
    <property type="entry name" value="CADMIUM/ZINC-TRANSPORTING ATPASE HMA2-RELATED"/>
    <property type="match status" value="1"/>
</dbReference>
<evidence type="ECO:0000256" key="7">
    <source>
        <dbReference type="ARBA" id="ARBA00022741"/>
    </source>
</evidence>
<dbReference type="NCBIfam" id="TIGR01494">
    <property type="entry name" value="ATPase_P-type"/>
    <property type="match status" value="1"/>
</dbReference>
<evidence type="ECO:0000256" key="9">
    <source>
        <dbReference type="ARBA" id="ARBA00022967"/>
    </source>
</evidence>
<evidence type="ECO:0000313" key="15">
    <source>
        <dbReference type="EMBL" id="TKR25086.1"/>
    </source>
</evidence>
<dbReference type="InterPro" id="IPR027256">
    <property type="entry name" value="P-typ_ATPase_IB"/>
</dbReference>
<dbReference type="OrthoDB" id="8588at2157"/>
<evidence type="ECO:0000256" key="10">
    <source>
        <dbReference type="ARBA" id="ARBA00022989"/>
    </source>
</evidence>
<dbReference type="InterPro" id="IPR001757">
    <property type="entry name" value="P_typ_ATPase"/>
</dbReference>
<evidence type="ECO:0000256" key="4">
    <source>
        <dbReference type="ARBA" id="ARBA00022475"/>
    </source>
</evidence>
<reference evidence="15 16" key="1">
    <citation type="submission" date="2019-04" db="EMBL/GenBank/DDBJ databases">
        <title>Natronomonas sp. F20-122 a newhaloarchaeon isolated from a saline saltern of Isla Bacuta, Huelva, Spain.</title>
        <authorList>
            <person name="Duran-Viseras A."/>
            <person name="Sanchez-Porro C."/>
            <person name="Ventosa A."/>
        </authorList>
    </citation>
    <scope>NUCLEOTIDE SEQUENCE [LARGE SCALE GENOMIC DNA]</scope>
    <source>
        <strain evidence="15 16">F20-122</strain>
    </source>
</reference>
<dbReference type="InterPro" id="IPR023214">
    <property type="entry name" value="HAD_sf"/>
</dbReference>
<keyword evidence="12 13" id="KW-0472">Membrane</keyword>
<keyword evidence="8" id="KW-0067">ATP-binding</keyword>
<dbReference type="SUPFAM" id="SSF81653">
    <property type="entry name" value="Calcium ATPase, transduction domain A"/>
    <property type="match status" value="1"/>
</dbReference>
<dbReference type="GO" id="GO:0005886">
    <property type="term" value="C:plasma membrane"/>
    <property type="evidence" value="ECO:0007669"/>
    <property type="project" value="UniProtKB-SubCell"/>
</dbReference>
<feature type="transmembrane region" description="Helical" evidence="13">
    <location>
        <begin position="27"/>
        <end position="46"/>
    </location>
</feature>
<dbReference type="PANTHER" id="PTHR48085:SF5">
    <property type="entry name" value="CADMIUM_ZINC-TRANSPORTING ATPASE HMA4-RELATED"/>
    <property type="match status" value="1"/>
</dbReference>
<keyword evidence="10 13" id="KW-1133">Transmembrane helix</keyword>
<dbReference type="InterPro" id="IPR044492">
    <property type="entry name" value="P_typ_ATPase_HD_dom"/>
</dbReference>
<sequence>MSDTDDTEENNTQWSGQWYLFPPIRNALIAGMIAILTFGLSLFDYLPLLAENGLYVVAMLLGGFHWAQEGFEELVEEYEIDIEILMLAATGGAAALGLWEEAAFLVILYGAAEGVEEYTFARTRASIRSLLDLAPEEARLITDGTTQMVSARELDIGDLFRVKPGESIPTDGRVVDGRSTVDQAAVTGESTAVDKQEGDQVFAGTVNQEGVLDIEATTTFEDNTLSKMIHLVEEAQEEKGKSQLFIERFGGVYSPIVLLAALGLMIAPFVIALPDYWARRAIVLLVAAAPCALVMSTPIAIASGIGRAGREGVLVKGGIHLENLGKIEAIAFDKTGTLTRGEPVVTDVIAFEGTEDDVLRQAASVEQYSEHHLGEAIMNAAAERGLEQTEVSEFSSITGYGAQAQLMEETVYVGKPGLFERFDLDVEGFSEVEDLRNEGKTVVLVGTPDRIMGVIALRDEPRPEAKDVIRELHEMGVEVLMLTGDNEETAQAIAAELGIDDVRADLKPEEKVDAVKELTKKYEAVGMVGDGINDAPALAQATVGIAMGTAGTDAAIEAADIALMADDITKVTYALRLGKRAQGISRQNIVFSLLVLAVLIPGALLGVLGIALAVVAHEGSELLAIGNGLRVRRG</sequence>
<dbReference type="InterPro" id="IPR023299">
    <property type="entry name" value="ATPase_P-typ_cyto_dom_N"/>
</dbReference>
<dbReference type="PRINTS" id="PR00119">
    <property type="entry name" value="CATATPASE"/>
</dbReference>
<dbReference type="PROSITE" id="PS00154">
    <property type="entry name" value="ATPASE_E1_E2"/>
    <property type="match status" value="1"/>
</dbReference>
<dbReference type="GO" id="GO:0005524">
    <property type="term" value="F:ATP binding"/>
    <property type="evidence" value="ECO:0007669"/>
    <property type="project" value="UniProtKB-KW"/>
</dbReference>
<evidence type="ECO:0000256" key="11">
    <source>
        <dbReference type="ARBA" id="ARBA00023065"/>
    </source>
</evidence>
<dbReference type="SFLD" id="SFLDG00002">
    <property type="entry name" value="C1.7:_P-type_atpase_like"/>
    <property type="match status" value="1"/>
</dbReference>
<dbReference type="Proteomes" id="UP000308037">
    <property type="component" value="Unassembled WGS sequence"/>
</dbReference>
<dbReference type="SUPFAM" id="SSF56784">
    <property type="entry name" value="HAD-like"/>
    <property type="match status" value="1"/>
</dbReference>
<feature type="domain" description="P-type ATPase A" evidence="14">
    <location>
        <begin position="133"/>
        <end position="233"/>
    </location>
</feature>
<feature type="transmembrane region" description="Helical" evidence="13">
    <location>
        <begin position="249"/>
        <end position="271"/>
    </location>
</feature>
<dbReference type="AlphaFoldDB" id="A0A4U5JA81"/>
<evidence type="ECO:0000256" key="12">
    <source>
        <dbReference type="ARBA" id="ARBA00023136"/>
    </source>
</evidence>
<dbReference type="Gene3D" id="3.40.50.1000">
    <property type="entry name" value="HAD superfamily/HAD-like"/>
    <property type="match status" value="1"/>
</dbReference>
<proteinExistence type="inferred from homology"/>
<dbReference type="Gene3D" id="2.70.150.10">
    <property type="entry name" value="Calcium-transporting ATPase, cytoplasmic transduction domain A"/>
    <property type="match status" value="1"/>
</dbReference>
<gene>
    <name evidence="15" type="ORF">DM868_12080</name>
</gene>
<dbReference type="RefSeq" id="WP_137277120.1">
    <property type="nucleotide sequence ID" value="NZ_QKNX01000005.1"/>
</dbReference>
<evidence type="ECO:0000256" key="3">
    <source>
        <dbReference type="ARBA" id="ARBA00022448"/>
    </source>
</evidence>
<dbReference type="EMBL" id="QKNX01000005">
    <property type="protein sequence ID" value="TKR25086.1"/>
    <property type="molecule type" value="Genomic_DNA"/>
</dbReference>
<keyword evidence="11" id="KW-0406">Ion transport</keyword>